<comment type="function">
    <text evidence="3">Catalyzes the formation of 4-diphosphocytidyl-2-C-methyl-D-erythritol from CTP and 2-C-methyl-D-erythritol 4-phosphate (MEP).</text>
</comment>
<feature type="site" description="Positions MEP for the nucleophilic attack" evidence="3">
    <location>
        <position position="176"/>
    </location>
</feature>
<dbReference type="SUPFAM" id="SSF53448">
    <property type="entry name" value="Nucleotide-diphospho-sugar transferases"/>
    <property type="match status" value="1"/>
</dbReference>
<evidence type="ECO:0000313" key="5">
    <source>
        <dbReference type="Proteomes" id="UP000023795"/>
    </source>
</evidence>
<dbReference type="InterPro" id="IPR050088">
    <property type="entry name" value="IspD/TarI_cytidylyltransf_bact"/>
</dbReference>
<feature type="site" description="Transition state stabilizer" evidence="3">
    <location>
        <position position="30"/>
    </location>
</feature>
<dbReference type="InterPro" id="IPR001228">
    <property type="entry name" value="IspD"/>
</dbReference>
<dbReference type="RefSeq" id="WP_009501277.1">
    <property type="nucleotide sequence ID" value="NZ_ANIN01000001.1"/>
</dbReference>
<dbReference type="PATRIC" id="fig|1230338.3.peg.165"/>
<name>L2F7Y8_9GAMM</name>
<dbReference type="InterPro" id="IPR034683">
    <property type="entry name" value="IspD/TarI"/>
</dbReference>
<dbReference type="EMBL" id="ANIN01000001">
    <property type="protein sequence ID" value="ELA08901.1"/>
    <property type="molecule type" value="Genomic_DNA"/>
</dbReference>
<keyword evidence="3" id="KW-0414">Isoprene biosynthesis</keyword>
<dbReference type="Pfam" id="PF01128">
    <property type="entry name" value="IspD"/>
    <property type="match status" value="1"/>
</dbReference>
<keyword evidence="5" id="KW-1185">Reference proteome</keyword>
<dbReference type="Gene3D" id="3.90.550.10">
    <property type="entry name" value="Spore Coat Polysaccharide Biosynthesis Protein SpsA, Chain A"/>
    <property type="match status" value="1"/>
</dbReference>
<comment type="pathway">
    <text evidence="3">Isoprenoid biosynthesis; isopentenyl diphosphate biosynthesis via DXP pathway; isopentenyl diphosphate from 1-deoxy-D-xylulose 5-phosphate: step 2/6.</text>
</comment>
<evidence type="ECO:0000256" key="1">
    <source>
        <dbReference type="ARBA" id="ARBA00022679"/>
    </source>
</evidence>
<comment type="catalytic activity">
    <reaction evidence="3">
        <text>2-C-methyl-D-erythritol 4-phosphate + CTP + H(+) = 4-CDP-2-C-methyl-D-erythritol + diphosphate</text>
        <dbReference type="Rhea" id="RHEA:13429"/>
        <dbReference type="ChEBI" id="CHEBI:15378"/>
        <dbReference type="ChEBI" id="CHEBI:33019"/>
        <dbReference type="ChEBI" id="CHEBI:37563"/>
        <dbReference type="ChEBI" id="CHEBI:57823"/>
        <dbReference type="ChEBI" id="CHEBI:58262"/>
        <dbReference type="EC" id="2.7.7.60"/>
    </reaction>
</comment>
<proteinExistence type="inferred from homology"/>
<reference evidence="4 5" key="1">
    <citation type="journal article" date="2013" name="Genome Announc.">
        <title>Genome Sequence of Moraxella macacae 0408225, a Novel Bacterial Species Isolated from a Cynomolgus Macaque with Epistaxis.</title>
        <authorList>
            <person name="Ladner J.T."/>
            <person name="Whitehouse C.A."/>
            <person name="Koroleva G.I."/>
            <person name="Palacios G.F."/>
        </authorList>
    </citation>
    <scope>NUCLEOTIDE SEQUENCE [LARGE SCALE GENOMIC DNA]</scope>
    <source>
        <strain evidence="4 5">0408225</strain>
    </source>
</reference>
<dbReference type="NCBIfam" id="TIGR00453">
    <property type="entry name" value="ispD"/>
    <property type="match status" value="1"/>
</dbReference>
<evidence type="ECO:0000313" key="4">
    <source>
        <dbReference type="EMBL" id="ELA08901.1"/>
    </source>
</evidence>
<dbReference type="HAMAP" id="MF_00108">
    <property type="entry name" value="IspD"/>
    <property type="match status" value="1"/>
</dbReference>
<dbReference type="PANTHER" id="PTHR32125:SF4">
    <property type="entry name" value="2-C-METHYL-D-ERYTHRITOL 4-PHOSPHATE CYTIDYLYLTRANSFERASE, CHLOROPLASTIC"/>
    <property type="match status" value="1"/>
</dbReference>
<evidence type="ECO:0000256" key="3">
    <source>
        <dbReference type="HAMAP-Rule" id="MF_00108"/>
    </source>
</evidence>
<dbReference type="GO" id="GO:0019288">
    <property type="term" value="P:isopentenyl diphosphate biosynthetic process, methylerythritol 4-phosphate pathway"/>
    <property type="evidence" value="ECO:0007669"/>
    <property type="project" value="UniProtKB-UniRule"/>
</dbReference>
<feature type="site" description="Transition state stabilizer" evidence="3">
    <location>
        <position position="23"/>
    </location>
</feature>
<dbReference type="CDD" id="cd02516">
    <property type="entry name" value="CDP-ME_synthetase"/>
    <property type="match status" value="1"/>
</dbReference>
<dbReference type="Proteomes" id="UP000023795">
    <property type="component" value="Unassembled WGS sequence"/>
</dbReference>
<comment type="similarity">
    <text evidence="3">Belongs to the IspD/TarI cytidylyltransferase family. IspD subfamily.</text>
</comment>
<evidence type="ECO:0000256" key="2">
    <source>
        <dbReference type="ARBA" id="ARBA00022695"/>
    </source>
</evidence>
<protein>
    <recommendedName>
        <fullName evidence="3">2-C-methyl-D-erythritol 4-phosphate cytidylyltransferase</fullName>
        <ecNumber evidence="3">2.7.7.60</ecNumber>
    </recommendedName>
    <alternativeName>
        <fullName evidence="3">4-diphosphocytidyl-2C-methyl-D-erythritol synthase</fullName>
    </alternativeName>
    <alternativeName>
        <fullName evidence="3">MEP cytidylyltransferase</fullName>
        <shortName evidence="3">MCT</shortName>
    </alternativeName>
</protein>
<dbReference type="FunFam" id="3.90.550.10:FF:000003">
    <property type="entry name" value="2-C-methyl-D-erythritol 4-phosphate cytidylyltransferase"/>
    <property type="match status" value="1"/>
</dbReference>
<accession>L2F7Y8</accession>
<dbReference type="EC" id="2.7.7.60" evidence="3"/>
<dbReference type="PANTHER" id="PTHR32125">
    <property type="entry name" value="2-C-METHYL-D-ERYTHRITOL 4-PHOSPHATE CYTIDYLYLTRANSFERASE, CHLOROPLASTIC"/>
    <property type="match status" value="1"/>
</dbReference>
<dbReference type="eggNOG" id="COG1211">
    <property type="taxonomic scope" value="Bacteria"/>
</dbReference>
<dbReference type="InterPro" id="IPR029044">
    <property type="entry name" value="Nucleotide-diphossugar_trans"/>
</dbReference>
<keyword evidence="1 3" id="KW-0808">Transferase</keyword>
<feature type="site" description="Positions MEP for the nucleophilic attack" evidence="3">
    <location>
        <position position="232"/>
    </location>
</feature>
<dbReference type="STRING" id="1230338.MOMA_00775"/>
<keyword evidence="2 3" id="KW-0548">Nucleotidyltransferase</keyword>
<sequence length="257" mass="28544">MMQNIAKKNIIHTIVVAAGAGKRFGANIPKQYCQIHGKTVLEHTVSALSQVSVIDSCYLVVAADDGWAKSLNFELPIHWVVGGAERMHSVYHGVCAVAKDVQNATIDLQSHWVLIHDAGRPCVNPKDIENLIHTVCDKNYQSGGLLATPIKDTVKQHRLVQNFQNQCLVSEKTLDRSVLWLAQTPQLFPLTDLYAFLTRAIEDSIAFTDEASLFEYFGKKPLLVAGSQQNIKLTFAEDLQFAEVFLSKNFCKNSFVG</sequence>
<dbReference type="AlphaFoldDB" id="L2F7Y8"/>
<gene>
    <name evidence="3" type="primary">ispD</name>
    <name evidence="4" type="ORF">MOMA_00775</name>
</gene>
<dbReference type="GO" id="GO:0050518">
    <property type="term" value="F:2-C-methyl-D-erythritol 4-phosphate cytidylyltransferase activity"/>
    <property type="evidence" value="ECO:0007669"/>
    <property type="project" value="UniProtKB-UniRule"/>
</dbReference>
<dbReference type="UniPathway" id="UPA00056">
    <property type="reaction ID" value="UER00093"/>
</dbReference>
<organism evidence="4 5">
    <name type="scientific">Moraxella macacae 0408225</name>
    <dbReference type="NCBI Taxonomy" id="1230338"/>
    <lineage>
        <taxon>Bacteria</taxon>
        <taxon>Pseudomonadati</taxon>
        <taxon>Pseudomonadota</taxon>
        <taxon>Gammaproteobacteria</taxon>
        <taxon>Moraxellales</taxon>
        <taxon>Moraxellaceae</taxon>
        <taxon>Moraxella</taxon>
    </lineage>
</organism>
<comment type="caution">
    <text evidence="4">The sequence shown here is derived from an EMBL/GenBank/DDBJ whole genome shotgun (WGS) entry which is preliminary data.</text>
</comment>